<keyword evidence="1" id="KW-0472">Membrane</keyword>
<organism evidence="2 3">
    <name type="scientific">Parazoarcus communis SWub3 = DSM 12120</name>
    <dbReference type="NCBI Taxonomy" id="1121029"/>
    <lineage>
        <taxon>Bacteria</taxon>
        <taxon>Pseudomonadati</taxon>
        <taxon>Pseudomonadota</taxon>
        <taxon>Betaproteobacteria</taxon>
        <taxon>Rhodocyclales</taxon>
        <taxon>Zoogloeaceae</taxon>
        <taxon>Parazoarcus</taxon>
    </lineage>
</organism>
<dbReference type="EMBL" id="QKOE01000008">
    <property type="protein sequence ID" value="PZA16167.1"/>
    <property type="molecule type" value="Genomic_DNA"/>
</dbReference>
<comment type="caution">
    <text evidence="2">The sequence shown here is derived from an EMBL/GenBank/DDBJ whole genome shotgun (WGS) entry which is preliminary data.</text>
</comment>
<gene>
    <name evidence="2" type="ORF">DNK49_12680</name>
</gene>
<name>A0A323UUR1_9RHOO</name>
<reference evidence="2 3" key="1">
    <citation type="submission" date="2018-06" db="EMBL/GenBank/DDBJ databases">
        <title>Azoarcus communis strain SWub3 genome.</title>
        <authorList>
            <person name="Zorraquino Salvo V."/>
            <person name="Toubiana D."/>
            <person name="Blumwald E."/>
        </authorList>
    </citation>
    <scope>NUCLEOTIDE SEQUENCE [LARGE SCALE GENOMIC DNA]</scope>
    <source>
        <strain evidence="2 3">SWub3</strain>
    </source>
</reference>
<dbReference type="RefSeq" id="WP_110525078.1">
    <property type="nucleotide sequence ID" value="NZ_QKOE01000008.1"/>
</dbReference>
<evidence type="ECO:0000313" key="2">
    <source>
        <dbReference type="EMBL" id="PZA16167.1"/>
    </source>
</evidence>
<dbReference type="OrthoDB" id="8906642at2"/>
<evidence type="ECO:0000256" key="1">
    <source>
        <dbReference type="SAM" id="Phobius"/>
    </source>
</evidence>
<feature type="transmembrane region" description="Helical" evidence="1">
    <location>
        <begin position="185"/>
        <end position="207"/>
    </location>
</feature>
<sequence>MASTRDNLNLFGLDLSGVPGTLRQGWKEAMQWRFFRWLLPAEPVRLLLPDGGEAVWPVAARATRIAAMAVVLPEDILLRRALRLPNLADAEQRQAIELALRAESPFPVDSLAWGYRVEHDGRQVGIELAFAARAHVEQYLSQRLPSQGTSDTHLMPEVWASGEQPLVFQGFGEQSRMQRERRQRWRTLGLALVCLGLLLALLASPVAHLRAQVLALNDRFETLSREVAPIVADRDALSKANLRLQSVAAYVQAHPDPRGVLGALSNLLPDTVHLTRLEVRGRTVIIGGLADNAAGLMEMLGAQGGFRDVRAPAAISRDPVSGRESFTIEFKLADAEVAR</sequence>
<dbReference type="Proteomes" id="UP000248259">
    <property type="component" value="Unassembled WGS sequence"/>
</dbReference>
<dbReference type="InterPro" id="IPR007813">
    <property type="entry name" value="PilN"/>
</dbReference>
<keyword evidence="1" id="KW-1133">Transmembrane helix</keyword>
<proteinExistence type="predicted"/>
<evidence type="ECO:0008006" key="4">
    <source>
        <dbReference type="Google" id="ProtNLM"/>
    </source>
</evidence>
<dbReference type="Pfam" id="PF05137">
    <property type="entry name" value="PilN"/>
    <property type="match status" value="1"/>
</dbReference>
<dbReference type="AlphaFoldDB" id="A0A323UUR1"/>
<keyword evidence="3" id="KW-1185">Reference proteome</keyword>
<accession>A0A323UUR1</accession>
<evidence type="ECO:0000313" key="3">
    <source>
        <dbReference type="Proteomes" id="UP000248259"/>
    </source>
</evidence>
<keyword evidence="1" id="KW-0812">Transmembrane</keyword>
<protein>
    <recommendedName>
        <fullName evidence="4">Fimbrial assembly protein</fullName>
    </recommendedName>
</protein>
<dbReference type="SUPFAM" id="SSF53067">
    <property type="entry name" value="Actin-like ATPase domain"/>
    <property type="match status" value="1"/>
</dbReference>
<dbReference type="InterPro" id="IPR043129">
    <property type="entry name" value="ATPase_NBD"/>
</dbReference>